<protein>
    <submittedName>
        <fullName evidence="2">Uncharacterized protein</fullName>
    </submittedName>
</protein>
<feature type="signal peptide" evidence="1">
    <location>
        <begin position="1"/>
        <end position="23"/>
    </location>
</feature>
<comment type="caution">
    <text evidence="2">The sequence shown here is derived from an EMBL/GenBank/DDBJ whole genome shotgun (WGS) entry which is preliminary data.</text>
</comment>
<keyword evidence="3" id="KW-1185">Reference proteome</keyword>
<organism evidence="2 3">
    <name type="scientific">Sulfitobacter porphyrae</name>
    <dbReference type="NCBI Taxonomy" id="1246864"/>
    <lineage>
        <taxon>Bacteria</taxon>
        <taxon>Pseudomonadati</taxon>
        <taxon>Pseudomonadota</taxon>
        <taxon>Alphaproteobacteria</taxon>
        <taxon>Rhodobacterales</taxon>
        <taxon>Roseobacteraceae</taxon>
        <taxon>Sulfitobacter</taxon>
    </lineage>
</organism>
<evidence type="ECO:0000313" key="2">
    <source>
        <dbReference type="EMBL" id="MFC6760379.1"/>
    </source>
</evidence>
<dbReference type="Proteomes" id="UP001596353">
    <property type="component" value="Unassembled WGS sequence"/>
</dbReference>
<evidence type="ECO:0000313" key="3">
    <source>
        <dbReference type="Proteomes" id="UP001596353"/>
    </source>
</evidence>
<reference evidence="3" key="1">
    <citation type="journal article" date="2019" name="Int. J. Syst. Evol. Microbiol.">
        <title>The Global Catalogue of Microorganisms (GCM) 10K type strain sequencing project: providing services to taxonomists for standard genome sequencing and annotation.</title>
        <authorList>
            <consortium name="The Broad Institute Genomics Platform"/>
            <consortium name="The Broad Institute Genome Sequencing Center for Infectious Disease"/>
            <person name="Wu L."/>
            <person name="Ma J."/>
        </authorList>
    </citation>
    <scope>NUCLEOTIDE SEQUENCE [LARGE SCALE GENOMIC DNA]</scope>
    <source>
        <strain evidence="3">CCUG 66188</strain>
    </source>
</reference>
<name>A0ABW2B5T3_9RHOB</name>
<gene>
    <name evidence="2" type="ORF">ACFQFQ_14195</name>
</gene>
<feature type="chain" id="PRO_5047107961" evidence="1">
    <location>
        <begin position="24"/>
        <end position="138"/>
    </location>
</feature>
<accession>A0ABW2B5T3</accession>
<evidence type="ECO:0000256" key="1">
    <source>
        <dbReference type="SAM" id="SignalP"/>
    </source>
</evidence>
<dbReference type="EMBL" id="JBHSWG010000001">
    <property type="protein sequence ID" value="MFC6760379.1"/>
    <property type="molecule type" value="Genomic_DNA"/>
</dbReference>
<proteinExistence type="predicted"/>
<sequence>MNIRRSVTAAACLLMAAAGFARAATLYECDLRTRIHNGWVSPKMAFVFEDDGRAKVIDGITLAFLDGSAEAKVTRRGDNLRINWTVANARDDAGNYIPTFRYLANLNTATRAVSVVAKPAAYPQRWSARGSCKIRDKR</sequence>
<keyword evidence="1" id="KW-0732">Signal</keyword>